<evidence type="ECO:0000256" key="1">
    <source>
        <dbReference type="SAM" id="MobiDB-lite"/>
    </source>
</evidence>
<dbReference type="AlphaFoldDB" id="W2C4U5"/>
<feature type="region of interest" description="Disordered" evidence="1">
    <location>
        <begin position="230"/>
        <end position="259"/>
    </location>
</feature>
<dbReference type="PATRIC" id="fig|1411148.3.peg.994"/>
<protein>
    <recommendedName>
        <fullName evidence="2">Putative auto-transporter adhesin head GIN domain-containing protein</fullName>
    </recommendedName>
</protein>
<gene>
    <name evidence="3" type="ORF">N425_06595</name>
</gene>
<evidence type="ECO:0000259" key="2">
    <source>
        <dbReference type="Pfam" id="PF10988"/>
    </source>
</evidence>
<evidence type="ECO:0000313" key="3">
    <source>
        <dbReference type="EMBL" id="ETK02078.1"/>
    </source>
</evidence>
<organism evidence="3 4">
    <name type="scientific">Tannerella sp. oral taxon BU063 isolate Cell 2</name>
    <dbReference type="NCBI Taxonomy" id="1411148"/>
    <lineage>
        <taxon>Bacteria</taxon>
        <taxon>Pseudomonadati</taxon>
        <taxon>Bacteroidota</taxon>
        <taxon>Bacteroidia</taxon>
        <taxon>Bacteroidales</taxon>
        <taxon>Tannerellaceae</taxon>
        <taxon>Tannerella</taxon>
    </lineage>
</organism>
<reference evidence="3 4" key="1">
    <citation type="submission" date="2013-11" db="EMBL/GenBank/DDBJ databases">
        <title>Single cell genomics of uncultured Tannerella BU063 (oral taxon 286).</title>
        <authorList>
            <person name="Beall C.J."/>
            <person name="Campbell A.G."/>
            <person name="Griffen A.L."/>
            <person name="Podar M."/>
            <person name="Leys E.J."/>
        </authorList>
    </citation>
    <scope>NUCLEOTIDE SEQUENCE [LARGE SCALE GENOMIC DNA]</scope>
    <source>
        <strain evidence="3">Cell 2</strain>
    </source>
</reference>
<name>W2C4U5_9BACT</name>
<comment type="caution">
    <text evidence="3">The sequence shown here is derived from an EMBL/GenBank/DDBJ whole genome shotgun (WGS) entry which is preliminary data.</text>
</comment>
<sequence length="259" mass="26711">MKISLVAAAALLVTTGCIARGLRREKGPSVEQTREVAAYTAIQTGGGIDVVLSDELKAGQIVVVASEKMQDQILTEVEGGELNIRLRPSLLGWFGPGPMKVIVPNTGTLTRLRASGGSDIWADQVMLRGSSLEIGCSGGSDFKGKVTVDELDVACSGGSDFKGEVTATTCRFEASGGSDLALSGSAKECQVDLSGGSDMDAKRFEVGDYELSASGGSDATVLCTGHLTASASGGSDVRYSGDCQATTSDDVSSSVKRRR</sequence>
<feature type="compositionally biased region" description="Low complexity" evidence="1">
    <location>
        <begin position="246"/>
        <end position="259"/>
    </location>
</feature>
<accession>W2C4U5</accession>
<dbReference type="Pfam" id="PF10988">
    <property type="entry name" value="DUF2807"/>
    <property type="match status" value="1"/>
</dbReference>
<dbReference type="Proteomes" id="UP000018837">
    <property type="component" value="Unassembled WGS sequence"/>
</dbReference>
<dbReference type="EMBL" id="AYUF01000421">
    <property type="protein sequence ID" value="ETK02078.1"/>
    <property type="molecule type" value="Genomic_DNA"/>
</dbReference>
<feature type="domain" description="Putative auto-transporter adhesin head GIN" evidence="2">
    <location>
        <begin position="155"/>
        <end position="242"/>
    </location>
</feature>
<dbReference type="InterPro" id="IPR021255">
    <property type="entry name" value="DUF2807"/>
</dbReference>
<dbReference type="Gene3D" id="2.160.20.120">
    <property type="match status" value="1"/>
</dbReference>
<dbReference type="PROSITE" id="PS51257">
    <property type="entry name" value="PROKAR_LIPOPROTEIN"/>
    <property type="match status" value="1"/>
</dbReference>
<proteinExistence type="predicted"/>
<evidence type="ECO:0000313" key="4">
    <source>
        <dbReference type="Proteomes" id="UP000018837"/>
    </source>
</evidence>